<name>A0ABR6BP44_9PSEU</name>
<evidence type="ECO:0000313" key="2">
    <source>
        <dbReference type="EMBL" id="MBA8928470.1"/>
    </source>
</evidence>
<organism evidence="2 3">
    <name type="scientific">Kutzneria viridogrisea</name>
    <dbReference type="NCBI Taxonomy" id="47990"/>
    <lineage>
        <taxon>Bacteria</taxon>
        <taxon>Bacillati</taxon>
        <taxon>Actinomycetota</taxon>
        <taxon>Actinomycetes</taxon>
        <taxon>Pseudonocardiales</taxon>
        <taxon>Pseudonocardiaceae</taxon>
        <taxon>Kutzneria</taxon>
    </lineage>
</organism>
<feature type="coiled-coil region" evidence="1">
    <location>
        <begin position="40"/>
        <end position="67"/>
    </location>
</feature>
<evidence type="ECO:0000313" key="3">
    <source>
        <dbReference type="Proteomes" id="UP000517916"/>
    </source>
</evidence>
<reference evidence="2 3" key="1">
    <citation type="submission" date="2020-08" db="EMBL/GenBank/DDBJ databases">
        <title>Genomic Encyclopedia of Archaeal and Bacterial Type Strains, Phase II (KMG-II): from individual species to whole genera.</title>
        <authorList>
            <person name="Goeker M."/>
        </authorList>
    </citation>
    <scope>NUCLEOTIDE SEQUENCE [LARGE SCALE GENOMIC DNA]</scope>
    <source>
        <strain evidence="2 3">DSM 43850</strain>
    </source>
</reference>
<proteinExistence type="predicted"/>
<keyword evidence="1" id="KW-0175">Coiled coil</keyword>
<keyword evidence="3" id="KW-1185">Reference proteome</keyword>
<sequence>MTHGHGGYHVHIGGDVSGQVSVGDNNVQVRSSEPVTEQDLARLRTELAELRALVPAAAQKIDELDEALTGGEVDLPTVEHVQGWFRRRLPQFLGALNKVVLGPVVAKLVAAGGEQLAAEFTRRLG</sequence>
<accession>A0ABR6BP44</accession>
<gene>
    <name evidence="2" type="ORF">BC739_005687</name>
</gene>
<dbReference type="EMBL" id="JACJID010000004">
    <property type="protein sequence ID" value="MBA8928470.1"/>
    <property type="molecule type" value="Genomic_DNA"/>
</dbReference>
<protein>
    <submittedName>
        <fullName evidence="2">Uncharacterized protein</fullName>
    </submittedName>
</protein>
<dbReference type="Proteomes" id="UP000517916">
    <property type="component" value="Unassembled WGS sequence"/>
</dbReference>
<evidence type="ECO:0000256" key="1">
    <source>
        <dbReference type="SAM" id="Coils"/>
    </source>
</evidence>
<comment type="caution">
    <text evidence="2">The sequence shown here is derived from an EMBL/GenBank/DDBJ whole genome shotgun (WGS) entry which is preliminary data.</text>
</comment>
<dbReference type="RefSeq" id="WP_025356453.1">
    <property type="nucleotide sequence ID" value="NZ_BAAABQ010000073.1"/>
</dbReference>